<protein>
    <recommendedName>
        <fullName evidence="2">PD-(D/E)XK endonuclease-like domain-containing protein</fullName>
    </recommendedName>
</protein>
<dbReference type="EMBL" id="FMJE01000005">
    <property type="protein sequence ID" value="SCM82571.1"/>
    <property type="molecule type" value="Genomic_DNA"/>
</dbReference>
<accession>A0A212LYG9</accession>
<gene>
    <name evidence="1" type="ORF">KL86SPO_50342</name>
</gene>
<name>A0A212LYG9_9FIRM</name>
<organism evidence="1">
    <name type="scientific">uncultured Sporomusa sp</name>
    <dbReference type="NCBI Taxonomy" id="307249"/>
    <lineage>
        <taxon>Bacteria</taxon>
        <taxon>Bacillati</taxon>
        <taxon>Bacillota</taxon>
        <taxon>Negativicutes</taxon>
        <taxon>Selenomonadales</taxon>
        <taxon>Sporomusaceae</taxon>
        <taxon>Sporomusa</taxon>
        <taxon>environmental samples</taxon>
    </lineage>
</organism>
<proteinExistence type="predicted"/>
<sequence length="300" mass="34140">MPAKFFICPDNQQIPIESCLTACQSRQRCMFLPTLRAVAKSLHRGITEPTVTELIAGTRETFLKKTMGYAVNPQSVLYALHGSAVHTINENHTEGNMLTEIRLKDEITSGKFDLYGEILDQDSGVLGDIKVTSSYKLMKALGKYKVEIPTGEVYKTGLKKGQPKYKKEWRDDGCRNILDWAIQLNYYRILLQQQGMEVNKMVIQALCRDNSLRIASERGIDQAIYLIAIHPISDHWIQRYMQHKAAALQEALHTGKLPPVCKAKERWHDRKCQAYCQVAEYCPHGQRVKNHLALPLKEVG</sequence>
<reference evidence="1" key="1">
    <citation type="submission" date="2016-08" db="EMBL/GenBank/DDBJ databases">
        <authorList>
            <person name="Seilhamer J.J."/>
        </authorList>
    </citation>
    <scope>NUCLEOTIDE SEQUENCE</scope>
    <source>
        <strain evidence="1">86</strain>
    </source>
</reference>
<evidence type="ECO:0008006" key="2">
    <source>
        <dbReference type="Google" id="ProtNLM"/>
    </source>
</evidence>
<evidence type="ECO:0000313" key="1">
    <source>
        <dbReference type="EMBL" id="SCM82571.1"/>
    </source>
</evidence>
<dbReference type="AlphaFoldDB" id="A0A212LYG9"/>
<dbReference type="RefSeq" id="WP_288185223.1">
    <property type="nucleotide sequence ID" value="NZ_LT608335.1"/>
</dbReference>